<keyword evidence="7" id="KW-0812">Transmembrane</keyword>
<keyword evidence="2" id="KW-0479">Metal-binding</keyword>
<gene>
    <name evidence="9" type="ORF">BJX68DRAFT_253729</name>
</gene>
<dbReference type="PROSITE" id="PS50048">
    <property type="entry name" value="ZN2_CY6_FUNGAL_2"/>
    <property type="match status" value="1"/>
</dbReference>
<dbReference type="InterPro" id="IPR001138">
    <property type="entry name" value="Zn2Cys6_DnaBD"/>
</dbReference>
<dbReference type="PANTHER" id="PTHR46910:SF37">
    <property type="entry name" value="ZN(II)2CYS6 TRANSCRIPTION FACTOR (EUROFUNG)"/>
    <property type="match status" value="1"/>
</dbReference>
<evidence type="ECO:0000256" key="2">
    <source>
        <dbReference type="ARBA" id="ARBA00022723"/>
    </source>
</evidence>
<dbReference type="SMART" id="SM00906">
    <property type="entry name" value="Fungal_trans"/>
    <property type="match status" value="1"/>
</dbReference>
<evidence type="ECO:0000256" key="7">
    <source>
        <dbReference type="SAM" id="Phobius"/>
    </source>
</evidence>
<protein>
    <recommendedName>
        <fullName evidence="8">Zn(2)-C6 fungal-type domain-containing protein</fullName>
    </recommendedName>
</protein>
<dbReference type="GeneID" id="98157926"/>
<dbReference type="Proteomes" id="UP001610444">
    <property type="component" value="Unassembled WGS sequence"/>
</dbReference>
<evidence type="ECO:0000256" key="3">
    <source>
        <dbReference type="ARBA" id="ARBA00023015"/>
    </source>
</evidence>
<dbReference type="Gene3D" id="4.10.240.10">
    <property type="entry name" value="Zn(2)-C6 fungal-type DNA-binding domain"/>
    <property type="match status" value="1"/>
</dbReference>
<name>A0ABR4KS36_9EURO</name>
<evidence type="ECO:0000256" key="6">
    <source>
        <dbReference type="ARBA" id="ARBA00023242"/>
    </source>
</evidence>
<feature type="domain" description="Zn(2)-C6 fungal-type" evidence="8">
    <location>
        <begin position="24"/>
        <end position="54"/>
    </location>
</feature>
<evidence type="ECO:0000259" key="8">
    <source>
        <dbReference type="PROSITE" id="PS50048"/>
    </source>
</evidence>
<feature type="transmembrane region" description="Helical" evidence="7">
    <location>
        <begin position="509"/>
        <end position="529"/>
    </location>
</feature>
<dbReference type="RefSeq" id="XP_070901753.1">
    <property type="nucleotide sequence ID" value="XM_071042762.1"/>
</dbReference>
<proteinExistence type="predicted"/>
<evidence type="ECO:0000313" key="10">
    <source>
        <dbReference type="Proteomes" id="UP001610444"/>
    </source>
</evidence>
<dbReference type="CDD" id="cd00067">
    <property type="entry name" value="GAL4"/>
    <property type="match status" value="1"/>
</dbReference>
<evidence type="ECO:0000256" key="5">
    <source>
        <dbReference type="ARBA" id="ARBA00023163"/>
    </source>
</evidence>
<keyword evidence="3" id="KW-0805">Transcription regulation</keyword>
<evidence type="ECO:0000256" key="4">
    <source>
        <dbReference type="ARBA" id="ARBA00023125"/>
    </source>
</evidence>
<sequence length="599" mass="67842">MPPTRKTGQPVLKPQPSKKQRRRACDICFKRKIQCDAEFPQCNWCKHQSLACTYNRLAASKDAGIYLPEDVTGHSIRSQRAYTQSFPSGHNSVNRAKSILSGMAYFNGAHMFSSREWIEARTGESISFENIYTMELPWANTSRIHDSSGTRSEFKLPSRSIVEGYARLWCTSFEGLVFPVISKWLFTETLDLTYGPGQVFGWGSARACVYSFLALVTLFELGDNLHGVMDCGSYALAAQNLMPQITQEMTPSGLEALVMLIQLQYFLGDFQAASISVSIAIRLLYKFEAHTSPDVSSLDRPHPYDKSILECHLRDLFWLCYSWDKDLCLRTGQPPSILDCSCDLSLPSNYAQMQDTNIQQPAMPIDDRTVPLYPFDLRLSMIKSEVYQSLYSASARRKSDTEILSTIRNLDQVLEQWRVSLHPDFRPTLWFTQEMRVNANLNTQAAMLRLAYHHCFTIIHQASERCTLSGYGHESQLEGISSSISLTIHASWSTLSYLQVAIPALKPHVFWVVIFYAITGVLTLFHNILKDPLRPDASTHVRILQDFPSLIRSIPISTLTLGEVIHMRFLDGFTAELARLGQCAILKAQQDQPVQHTQH</sequence>
<dbReference type="InterPro" id="IPR036864">
    <property type="entry name" value="Zn2-C6_fun-type_DNA-bd_sf"/>
</dbReference>
<evidence type="ECO:0000256" key="1">
    <source>
        <dbReference type="ARBA" id="ARBA00004123"/>
    </source>
</evidence>
<dbReference type="CDD" id="cd12148">
    <property type="entry name" value="fungal_TF_MHR"/>
    <property type="match status" value="1"/>
</dbReference>
<comment type="caution">
    <text evidence="9">The sequence shown here is derived from an EMBL/GenBank/DDBJ whole genome shotgun (WGS) entry which is preliminary data.</text>
</comment>
<keyword evidence="7" id="KW-0472">Membrane</keyword>
<dbReference type="Pfam" id="PF00172">
    <property type="entry name" value="Zn_clus"/>
    <property type="match status" value="1"/>
</dbReference>
<dbReference type="SMART" id="SM00066">
    <property type="entry name" value="GAL4"/>
    <property type="match status" value="1"/>
</dbReference>
<dbReference type="Pfam" id="PF04082">
    <property type="entry name" value="Fungal_trans"/>
    <property type="match status" value="1"/>
</dbReference>
<keyword evidence="4" id="KW-0238">DNA-binding</keyword>
<keyword evidence="5" id="KW-0804">Transcription</keyword>
<dbReference type="InterPro" id="IPR007219">
    <property type="entry name" value="XnlR_reg_dom"/>
</dbReference>
<dbReference type="EMBL" id="JBFXLR010000010">
    <property type="protein sequence ID" value="KAL2855097.1"/>
    <property type="molecule type" value="Genomic_DNA"/>
</dbReference>
<evidence type="ECO:0000313" key="9">
    <source>
        <dbReference type="EMBL" id="KAL2855097.1"/>
    </source>
</evidence>
<keyword evidence="7" id="KW-1133">Transmembrane helix</keyword>
<reference evidence="9 10" key="1">
    <citation type="submission" date="2024-07" db="EMBL/GenBank/DDBJ databases">
        <title>Section-level genome sequencing and comparative genomics of Aspergillus sections Usti and Cavernicolus.</title>
        <authorList>
            <consortium name="Lawrence Berkeley National Laboratory"/>
            <person name="Nybo J.L."/>
            <person name="Vesth T.C."/>
            <person name="Theobald S."/>
            <person name="Frisvad J.C."/>
            <person name="Larsen T.O."/>
            <person name="Kjaerboelling I."/>
            <person name="Rothschild-Mancinelli K."/>
            <person name="Lyhne E.K."/>
            <person name="Kogle M.E."/>
            <person name="Barry K."/>
            <person name="Clum A."/>
            <person name="Na H."/>
            <person name="Ledsgaard L."/>
            <person name="Lin J."/>
            <person name="Lipzen A."/>
            <person name="Kuo A."/>
            <person name="Riley R."/>
            <person name="Mondo S."/>
            <person name="LaButti K."/>
            <person name="Haridas S."/>
            <person name="Pangalinan J."/>
            <person name="Salamov A.A."/>
            <person name="Simmons B.A."/>
            <person name="Magnuson J.K."/>
            <person name="Chen J."/>
            <person name="Drula E."/>
            <person name="Henrissat B."/>
            <person name="Wiebenga A."/>
            <person name="Lubbers R.J."/>
            <person name="Gomes A.C."/>
            <person name="Macurrencykelacurrency M.R."/>
            <person name="Stajich J."/>
            <person name="Grigoriev I.V."/>
            <person name="Mortensen U.H."/>
            <person name="De vries R.P."/>
            <person name="Baker S.E."/>
            <person name="Andersen M.R."/>
        </authorList>
    </citation>
    <scope>NUCLEOTIDE SEQUENCE [LARGE SCALE GENOMIC DNA]</scope>
    <source>
        <strain evidence="9 10">CBS 756.74</strain>
    </source>
</reference>
<keyword evidence="6" id="KW-0539">Nucleus</keyword>
<dbReference type="PANTHER" id="PTHR46910">
    <property type="entry name" value="TRANSCRIPTION FACTOR PDR1"/>
    <property type="match status" value="1"/>
</dbReference>
<comment type="subcellular location">
    <subcellularLocation>
        <location evidence="1">Nucleus</location>
    </subcellularLocation>
</comment>
<accession>A0ABR4KS36</accession>
<organism evidence="9 10">
    <name type="scientific">Aspergillus pseudodeflectus</name>
    <dbReference type="NCBI Taxonomy" id="176178"/>
    <lineage>
        <taxon>Eukaryota</taxon>
        <taxon>Fungi</taxon>
        <taxon>Dikarya</taxon>
        <taxon>Ascomycota</taxon>
        <taxon>Pezizomycotina</taxon>
        <taxon>Eurotiomycetes</taxon>
        <taxon>Eurotiomycetidae</taxon>
        <taxon>Eurotiales</taxon>
        <taxon>Aspergillaceae</taxon>
        <taxon>Aspergillus</taxon>
        <taxon>Aspergillus subgen. Nidulantes</taxon>
    </lineage>
</organism>
<keyword evidence="10" id="KW-1185">Reference proteome</keyword>
<dbReference type="InterPro" id="IPR050987">
    <property type="entry name" value="AtrR-like"/>
</dbReference>
<dbReference type="SUPFAM" id="SSF57701">
    <property type="entry name" value="Zn2/Cys6 DNA-binding domain"/>
    <property type="match status" value="1"/>
</dbReference>